<dbReference type="PATRIC" id="fig|698759.3.peg.2360"/>
<evidence type="ECO:0000313" key="1">
    <source>
        <dbReference type="EMBL" id="EKX67114.1"/>
    </source>
</evidence>
<dbReference type="EMBL" id="AEJC01000173">
    <property type="protein sequence ID" value="EKX67114.1"/>
    <property type="molecule type" value="Genomic_DNA"/>
</dbReference>
<organism evidence="1 2">
    <name type="scientific">Streptomyces ipomoeae 91-03</name>
    <dbReference type="NCBI Taxonomy" id="698759"/>
    <lineage>
        <taxon>Bacteria</taxon>
        <taxon>Bacillati</taxon>
        <taxon>Actinomycetota</taxon>
        <taxon>Actinomycetes</taxon>
        <taxon>Kitasatosporales</taxon>
        <taxon>Streptomycetaceae</taxon>
        <taxon>Streptomyces</taxon>
    </lineage>
</organism>
<gene>
    <name evidence="1" type="ORF">STRIP9103_07882</name>
</gene>
<proteinExistence type="predicted"/>
<name>L1L2T6_9ACTN</name>
<protein>
    <submittedName>
        <fullName evidence="1">Uncharacterized protein</fullName>
    </submittedName>
</protein>
<reference evidence="1 2" key="1">
    <citation type="submission" date="2012-11" db="EMBL/GenBank/DDBJ databases">
        <authorList>
            <person name="Huguet-Tapia J.C."/>
            <person name="Durkin A.S."/>
            <person name="Pettis G.S."/>
            <person name="Badger J.H."/>
        </authorList>
    </citation>
    <scope>NUCLEOTIDE SEQUENCE [LARGE SCALE GENOMIC DNA]</scope>
    <source>
        <strain evidence="1 2">91-03</strain>
    </source>
</reference>
<dbReference type="Proteomes" id="UP000010411">
    <property type="component" value="Unassembled WGS sequence"/>
</dbReference>
<evidence type="ECO:0000313" key="2">
    <source>
        <dbReference type="Proteomes" id="UP000010411"/>
    </source>
</evidence>
<sequence length="85" mass="9276">MSWRWQCHLISPRRYCDGGRPGVNGTARGMTEGERGWRAVTGVAELVMPGRSLANPPMDAVPEPGPGGCSGMQSGFFRYIHDQVK</sequence>
<keyword evidence="2" id="KW-1185">Reference proteome</keyword>
<accession>L1L2T6</accession>
<comment type="caution">
    <text evidence="1">The sequence shown here is derived from an EMBL/GenBank/DDBJ whole genome shotgun (WGS) entry which is preliminary data.</text>
</comment>
<dbReference type="AlphaFoldDB" id="L1L2T6"/>